<evidence type="ECO:0000313" key="1">
    <source>
        <dbReference type="EMBL" id="VEU74686.1"/>
    </source>
</evidence>
<reference evidence="1 2" key="1">
    <citation type="submission" date="2019-01" db="EMBL/GenBank/DDBJ databases">
        <authorList>
            <consortium name="Pathogen Informatics"/>
        </authorList>
    </citation>
    <scope>NUCLEOTIDE SEQUENCE [LARGE SCALE GENOMIC DNA]</scope>
    <source>
        <strain evidence="1 2">NCTC10181</strain>
    </source>
</reference>
<dbReference type="AlphaFoldDB" id="A0A449B278"/>
<name>A0A449B278_9BACT</name>
<dbReference type="OrthoDB" id="398762at2"/>
<dbReference type="Proteomes" id="UP000290985">
    <property type="component" value="Chromosome"/>
</dbReference>
<accession>A0A449B278</accession>
<evidence type="ECO:0000313" key="2">
    <source>
        <dbReference type="Proteomes" id="UP000290985"/>
    </source>
</evidence>
<proteinExistence type="predicted"/>
<dbReference type="RefSeq" id="WP_129725493.1">
    <property type="nucleotide sequence ID" value="NZ_CP101807.1"/>
</dbReference>
<organism evidence="1 2">
    <name type="scientific">Mycoplasmopsis citelli</name>
    <dbReference type="NCBI Taxonomy" id="171281"/>
    <lineage>
        <taxon>Bacteria</taxon>
        <taxon>Bacillati</taxon>
        <taxon>Mycoplasmatota</taxon>
        <taxon>Mycoplasmoidales</taxon>
        <taxon>Metamycoplasmataceae</taxon>
        <taxon>Mycoplasmopsis</taxon>
    </lineage>
</organism>
<protein>
    <submittedName>
        <fullName evidence="1">Uncharacterized protein</fullName>
    </submittedName>
</protein>
<sequence>MNKFQNKSSAELNLSFDFEITDFQNREFQITIHKLLRDLPYDDKFFEWFMEDLIYFITQNKYQLRWDIEKIYFSGIKNLNLSAEDEQKFVSLLTNSVTNFNIYVKN</sequence>
<dbReference type="KEGG" id="mcit:NCTC10181_00544"/>
<keyword evidence="2" id="KW-1185">Reference proteome</keyword>
<dbReference type="EMBL" id="LR215036">
    <property type="protein sequence ID" value="VEU74686.1"/>
    <property type="molecule type" value="Genomic_DNA"/>
</dbReference>
<gene>
    <name evidence="1" type="ORF">NCTC10181_00544</name>
</gene>